<dbReference type="RefSeq" id="WP_218563058.1">
    <property type="nucleotide sequence ID" value="NZ_CP076643.1"/>
</dbReference>
<evidence type="ECO:0000256" key="1">
    <source>
        <dbReference type="ARBA" id="ARBA00023015"/>
    </source>
</evidence>
<dbReference type="PANTHER" id="PTHR46796">
    <property type="entry name" value="HTH-TYPE TRANSCRIPTIONAL ACTIVATOR RHAS-RELATED"/>
    <property type="match status" value="1"/>
</dbReference>
<reference evidence="5" key="1">
    <citation type="submission" date="2021-06" db="EMBL/GenBank/DDBJ databases">
        <title>Vibrio nov. sp., novel gut bacterium isolated from Yellow Sea oyster.</title>
        <authorList>
            <person name="Muhammad N."/>
            <person name="Nguyen T.H."/>
            <person name="Lee Y.-J."/>
            <person name="Ko J."/>
            <person name="Kim S.-G."/>
        </authorList>
    </citation>
    <scope>NUCLEOTIDE SEQUENCE</scope>
    <source>
        <strain evidence="5">OG9-811</strain>
    </source>
</reference>
<dbReference type="AlphaFoldDB" id="A0A975UD03"/>
<dbReference type="InterPro" id="IPR050204">
    <property type="entry name" value="AraC_XylS_family_regulators"/>
</dbReference>
<keyword evidence="2" id="KW-0238">DNA-binding</keyword>
<name>A0A975UD03_9VIBR</name>
<evidence type="ECO:0000256" key="2">
    <source>
        <dbReference type="ARBA" id="ARBA00023125"/>
    </source>
</evidence>
<organism evidence="5 6">
    <name type="scientific">Vibrio ostreae</name>
    <dbReference type="NCBI Taxonomy" id="2841925"/>
    <lineage>
        <taxon>Bacteria</taxon>
        <taxon>Pseudomonadati</taxon>
        <taxon>Pseudomonadota</taxon>
        <taxon>Gammaproteobacteria</taxon>
        <taxon>Vibrionales</taxon>
        <taxon>Vibrionaceae</taxon>
        <taxon>Vibrio</taxon>
    </lineage>
</organism>
<dbReference type="InterPro" id="IPR018062">
    <property type="entry name" value="HTH_AraC-typ_CS"/>
</dbReference>
<dbReference type="PANTHER" id="PTHR46796:SF2">
    <property type="entry name" value="TRANSCRIPTIONAL REGULATORY PROTEIN"/>
    <property type="match status" value="1"/>
</dbReference>
<dbReference type="InterPro" id="IPR018060">
    <property type="entry name" value="HTH_AraC"/>
</dbReference>
<dbReference type="GO" id="GO:0043565">
    <property type="term" value="F:sequence-specific DNA binding"/>
    <property type="evidence" value="ECO:0007669"/>
    <property type="project" value="InterPro"/>
</dbReference>
<dbReference type="EMBL" id="CP076643">
    <property type="protein sequence ID" value="QXO18672.1"/>
    <property type="molecule type" value="Genomic_DNA"/>
</dbReference>
<evidence type="ECO:0000313" key="6">
    <source>
        <dbReference type="Proteomes" id="UP000694232"/>
    </source>
</evidence>
<keyword evidence="6" id="KW-1185">Reference proteome</keyword>
<dbReference type="Proteomes" id="UP000694232">
    <property type="component" value="Chromosome 1"/>
</dbReference>
<protein>
    <submittedName>
        <fullName evidence="5">AraC family transcriptional regulator</fullName>
    </submittedName>
</protein>
<dbReference type="Pfam" id="PF12833">
    <property type="entry name" value="HTH_18"/>
    <property type="match status" value="1"/>
</dbReference>
<dbReference type="GO" id="GO:0003700">
    <property type="term" value="F:DNA-binding transcription factor activity"/>
    <property type="evidence" value="ECO:0007669"/>
    <property type="project" value="InterPro"/>
</dbReference>
<accession>A0A975UD03</accession>
<keyword evidence="3" id="KW-0804">Transcription</keyword>
<proteinExistence type="predicted"/>
<dbReference type="KEGG" id="vos:KNV97_10530"/>
<dbReference type="SMART" id="SM00342">
    <property type="entry name" value="HTH_ARAC"/>
    <property type="match status" value="1"/>
</dbReference>
<gene>
    <name evidence="5" type="ORF">KNV97_10530</name>
</gene>
<dbReference type="PROSITE" id="PS00041">
    <property type="entry name" value="HTH_ARAC_FAMILY_1"/>
    <property type="match status" value="1"/>
</dbReference>
<dbReference type="Pfam" id="PF02311">
    <property type="entry name" value="AraC_binding"/>
    <property type="match status" value="1"/>
</dbReference>
<sequence length="274" mass="31730">MVKSTHLNIMRPTQLPQIEARIATRSEVCYNKHSHDEFSFGIIDAGSARYDNRSRHHPIGRGDLVTINPADIHACNPHQGQWSYRMLFVDTLWLGKMQHEVLGRDTLDYYAFVADFERGQRFRTQFEALFDALLNDSSSLSAETLLYELLEQLYGHAQRHTTPRASKTVPHYLLRAREKLFDEIDRSVGLEVLAQEVGVSRYHLIRSFKQWFGLSPHAYLMDERIKRAKQMLKQGTPIVDTSLALGFADQAHFQRSFKSRIALTPKKYQSFFTL</sequence>
<evidence type="ECO:0000259" key="4">
    <source>
        <dbReference type="PROSITE" id="PS01124"/>
    </source>
</evidence>
<evidence type="ECO:0000256" key="3">
    <source>
        <dbReference type="ARBA" id="ARBA00023163"/>
    </source>
</evidence>
<keyword evidence="1" id="KW-0805">Transcription regulation</keyword>
<dbReference type="InterPro" id="IPR003313">
    <property type="entry name" value="AraC-bd"/>
</dbReference>
<dbReference type="PROSITE" id="PS01124">
    <property type="entry name" value="HTH_ARAC_FAMILY_2"/>
    <property type="match status" value="1"/>
</dbReference>
<evidence type="ECO:0000313" key="5">
    <source>
        <dbReference type="EMBL" id="QXO18672.1"/>
    </source>
</evidence>
<feature type="domain" description="HTH araC/xylS-type" evidence="4">
    <location>
        <begin position="174"/>
        <end position="271"/>
    </location>
</feature>